<evidence type="ECO:0000256" key="2">
    <source>
        <dbReference type="SAM" id="SignalP"/>
    </source>
</evidence>
<dbReference type="RefSeq" id="WP_264400188.1">
    <property type="nucleotide sequence ID" value="NZ_CP062152.1"/>
</dbReference>
<reference evidence="4" key="1">
    <citation type="submission" date="2022-05" db="EMBL/GenBank/DDBJ databases">
        <title>Megaplasmid of Vibrio parahaemolyticus.</title>
        <authorList>
            <person name="Strauch E."/>
            <person name="Borowiak M."/>
        </authorList>
    </citation>
    <scope>NUCLEOTIDE SEQUENCE</scope>
    <source>
        <strain evidence="4">16-VB00198</strain>
        <plasmid evidence="4">pVP-16-VB00198-1</plasmid>
    </source>
</reference>
<feature type="chain" id="PRO_5041385234" evidence="2">
    <location>
        <begin position="22"/>
        <end position="147"/>
    </location>
</feature>
<protein>
    <submittedName>
        <fullName evidence="4">EF-hand domain-containing protein</fullName>
    </submittedName>
</protein>
<name>A0AA46UQC3_VIBPH</name>
<feature type="domain" description="EF-hand" evidence="3">
    <location>
        <begin position="51"/>
        <end position="86"/>
    </location>
</feature>
<dbReference type="PROSITE" id="PS50222">
    <property type="entry name" value="EF_HAND_2"/>
    <property type="match status" value="2"/>
</dbReference>
<dbReference type="InterPro" id="IPR002048">
    <property type="entry name" value="EF_hand_dom"/>
</dbReference>
<dbReference type="CDD" id="cd00051">
    <property type="entry name" value="EFh"/>
    <property type="match status" value="1"/>
</dbReference>
<gene>
    <name evidence="4" type="ORF">M5598_27205</name>
</gene>
<feature type="compositionally biased region" description="Basic and acidic residues" evidence="1">
    <location>
        <begin position="91"/>
        <end position="119"/>
    </location>
</feature>
<dbReference type="InterPro" id="IPR011992">
    <property type="entry name" value="EF-hand-dom_pair"/>
</dbReference>
<dbReference type="PROSITE" id="PS00018">
    <property type="entry name" value="EF_HAND_1"/>
    <property type="match status" value="2"/>
</dbReference>
<evidence type="ECO:0000313" key="4">
    <source>
        <dbReference type="EMBL" id="UYV29669.1"/>
    </source>
</evidence>
<dbReference type="AlphaFoldDB" id="A0AA46UQC3"/>
<feature type="domain" description="EF-hand" evidence="3">
    <location>
        <begin position="109"/>
        <end position="144"/>
    </location>
</feature>
<dbReference type="GO" id="GO:0005509">
    <property type="term" value="F:calcium ion binding"/>
    <property type="evidence" value="ECO:0007669"/>
    <property type="project" value="InterPro"/>
</dbReference>
<geneLocation type="plasmid" evidence="4 5">
    <name>pVP-16-VB00198-1</name>
</geneLocation>
<dbReference type="SUPFAM" id="SSF47473">
    <property type="entry name" value="EF-hand"/>
    <property type="match status" value="1"/>
</dbReference>
<dbReference type="InterPro" id="IPR018247">
    <property type="entry name" value="EF_Hand_1_Ca_BS"/>
</dbReference>
<organism evidence="4 5">
    <name type="scientific">Vibrio parahaemolyticus</name>
    <dbReference type="NCBI Taxonomy" id="670"/>
    <lineage>
        <taxon>Bacteria</taxon>
        <taxon>Pseudomonadati</taxon>
        <taxon>Pseudomonadota</taxon>
        <taxon>Gammaproteobacteria</taxon>
        <taxon>Vibrionales</taxon>
        <taxon>Vibrionaceae</taxon>
        <taxon>Vibrio</taxon>
    </lineage>
</organism>
<feature type="signal peptide" evidence="2">
    <location>
        <begin position="1"/>
        <end position="21"/>
    </location>
</feature>
<dbReference type="EMBL" id="CP097357">
    <property type="protein sequence ID" value="UYV29669.1"/>
    <property type="molecule type" value="Genomic_DNA"/>
</dbReference>
<proteinExistence type="predicted"/>
<dbReference type="Pfam" id="PF13499">
    <property type="entry name" value="EF-hand_7"/>
    <property type="match status" value="1"/>
</dbReference>
<feature type="compositionally biased region" description="Basic and acidic residues" evidence="1">
    <location>
        <begin position="129"/>
        <end position="147"/>
    </location>
</feature>
<dbReference type="Gene3D" id="1.10.238.10">
    <property type="entry name" value="EF-hand"/>
    <property type="match status" value="2"/>
</dbReference>
<keyword evidence="2" id="KW-0732">Signal</keyword>
<evidence type="ECO:0000256" key="1">
    <source>
        <dbReference type="SAM" id="MobiDB-lite"/>
    </source>
</evidence>
<accession>A0AA46UQC3</accession>
<dbReference type="SMART" id="SM00054">
    <property type="entry name" value="EFh"/>
    <property type="match status" value="2"/>
</dbReference>
<dbReference type="Proteomes" id="UP001163036">
    <property type="component" value="Plasmid pVP-16-VB00198-1"/>
</dbReference>
<keyword evidence="4" id="KW-0614">Plasmid</keyword>
<evidence type="ECO:0000259" key="3">
    <source>
        <dbReference type="PROSITE" id="PS50222"/>
    </source>
</evidence>
<feature type="region of interest" description="Disordered" evidence="1">
    <location>
        <begin position="73"/>
        <end position="147"/>
    </location>
</feature>
<evidence type="ECO:0000313" key="5">
    <source>
        <dbReference type="Proteomes" id="UP001163036"/>
    </source>
</evidence>
<sequence>MKSIKLLAITAILSLSPLANAADDSRMDFECPKDMVCKSIHKHPSDLNEMSREDMKKRMFDRIDVNGDGAITFDEFKDAKPPKGKHHKRHEANSEHPGKRERADSQDKRMRPNPDKFFDMIDANGDGQVSKDEFKNFAENHKRPPRD</sequence>